<evidence type="ECO:0000313" key="2">
    <source>
        <dbReference type="Proteomes" id="UP000745663"/>
    </source>
</evidence>
<comment type="caution">
    <text evidence="1">The sequence shown here is derived from an EMBL/GenBank/DDBJ whole genome shotgun (WGS) entry which is preliminary data.</text>
</comment>
<evidence type="ECO:0000313" key="1">
    <source>
        <dbReference type="EMBL" id="MBM5458697.1"/>
    </source>
</evidence>
<sequence length="63" mass="6830">MTTTATPVPVLMAAFRDASFWRRPDTRFAKMAHVLCADGKLACGIAAISGRAFGLRYAQRGID</sequence>
<name>A0ABS2BYK0_9PSED</name>
<dbReference type="RefSeq" id="WP_203584636.1">
    <property type="nucleotide sequence ID" value="NZ_JACOPV010000008.1"/>
</dbReference>
<reference evidence="1 2" key="1">
    <citation type="submission" date="2020-08" db="EMBL/GenBank/DDBJ databases">
        <title>Description of novel Pseudomonas species.</title>
        <authorList>
            <person name="Duman M."/>
            <person name="Mulet M."/>
            <person name="Altun S."/>
            <person name="Saticioglu I.B."/>
            <person name="Lalucat J."/>
            <person name="Garcia-Valdes E."/>
        </authorList>
    </citation>
    <scope>NUCLEOTIDE SEQUENCE [LARGE SCALE GENOMIC DNA]</scope>
    <source>
        <strain evidence="1 2">P66</strain>
    </source>
</reference>
<organism evidence="1 2">
    <name type="scientific">Pseudomonas arcuscaelestis</name>
    <dbReference type="NCBI Taxonomy" id="2710591"/>
    <lineage>
        <taxon>Bacteria</taxon>
        <taxon>Pseudomonadati</taxon>
        <taxon>Pseudomonadota</taxon>
        <taxon>Gammaproteobacteria</taxon>
        <taxon>Pseudomonadales</taxon>
        <taxon>Pseudomonadaceae</taxon>
        <taxon>Pseudomonas</taxon>
    </lineage>
</organism>
<gene>
    <name evidence="1" type="ORF">H8F21_14100</name>
</gene>
<proteinExistence type="predicted"/>
<dbReference type="Proteomes" id="UP000745663">
    <property type="component" value="Unassembled WGS sequence"/>
</dbReference>
<keyword evidence="2" id="KW-1185">Reference proteome</keyword>
<protein>
    <submittedName>
        <fullName evidence="1">Uncharacterized protein</fullName>
    </submittedName>
</protein>
<dbReference type="EMBL" id="JACOPV010000008">
    <property type="protein sequence ID" value="MBM5458697.1"/>
    <property type="molecule type" value="Genomic_DNA"/>
</dbReference>
<accession>A0ABS2BYK0</accession>